<dbReference type="InterPro" id="IPR000182">
    <property type="entry name" value="GNAT_dom"/>
</dbReference>
<dbReference type="Proteomes" id="UP000031307">
    <property type="component" value="Unassembled WGS sequence"/>
</dbReference>
<dbReference type="InterPro" id="IPR016181">
    <property type="entry name" value="Acyl_CoA_acyltransferase"/>
</dbReference>
<organism evidence="2 3">
    <name type="scientific">Parachlamydia acanthamoebae</name>
    <dbReference type="NCBI Taxonomy" id="83552"/>
    <lineage>
        <taxon>Bacteria</taxon>
        <taxon>Pseudomonadati</taxon>
        <taxon>Chlamydiota</taxon>
        <taxon>Chlamydiia</taxon>
        <taxon>Parachlamydiales</taxon>
        <taxon>Parachlamydiaceae</taxon>
        <taxon>Parachlamydia</taxon>
    </lineage>
</organism>
<name>A0A0C1EMR9_9BACT</name>
<dbReference type="PROSITE" id="PS51186">
    <property type="entry name" value="GNAT"/>
    <property type="match status" value="1"/>
</dbReference>
<dbReference type="AlphaFoldDB" id="A0A0C1EMR9"/>
<dbReference type="Gene3D" id="3.40.630.30">
    <property type="match status" value="1"/>
</dbReference>
<dbReference type="GO" id="GO:0016747">
    <property type="term" value="F:acyltransferase activity, transferring groups other than amino-acyl groups"/>
    <property type="evidence" value="ECO:0007669"/>
    <property type="project" value="InterPro"/>
</dbReference>
<evidence type="ECO:0000313" key="2">
    <source>
        <dbReference type="EMBL" id="KIA77624.1"/>
    </source>
</evidence>
<evidence type="ECO:0000259" key="1">
    <source>
        <dbReference type="PROSITE" id="PS51186"/>
    </source>
</evidence>
<dbReference type="PATRIC" id="fig|83552.4.peg.1266"/>
<evidence type="ECO:0000313" key="3">
    <source>
        <dbReference type="Proteomes" id="UP000031307"/>
    </source>
</evidence>
<dbReference type="EMBL" id="JSAM01000073">
    <property type="protein sequence ID" value="KIA77624.1"/>
    <property type="molecule type" value="Genomic_DNA"/>
</dbReference>
<dbReference type="RefSeq" id="WP_013925158.1">
    <property type="nucleotide sequence ID" value="NZ_JSAM01000073.1"/>
</dbReference>
<comment type="caution">
    <text evidence="2">The sequence shown here is derived from an EMBL/GenBank/DDBJ whole genome shotgun (WGS) entry which is preliminary data.</text>
</comment>
<sequence length="244" mass="28145">MSHKVETFPNDTLSYVVHDKTGEEILIELKQIDPQSTFLSEQFNEYSEILAEAYMPVEKQFAMQFPESIGKDMFLNTLEPLFKNGLSNVNWNFAEEKIRAILRLFFAEGFAKSMVVNKEVCAAYDHLIVTAKNKETKAPLGIIYFFISKEQPQSNVRVPVFGIAPKNQNRGLGKLLMSSILNQFPETKKILLSTRITNEKALNAYRTWGFAETQNMMEYWVNMECEIEKSPALKKLQNHTPFKR</sequence>
<protein>
    <recommendedName>
        <fullName evidence="1">N-acetyltransferase domain-containing protein</fullName>
    </recommendedName>
</protein>
<feature type="domain" description="N-acetyltransferase" evidence="1">
    <location>
        <begin position="89"/>
        <end position="228"/>
    </location>
</feature>
<accession>A0A0C1EMR9</accession>
<dbReference type="Pfam" id="PF00583">
    <property type="entry name" value="Acetyltransf_1"/>
    <property type="match status" value="1"/>
</dbReference>
<gene>
    <name evidence="2" type="ORF">DB43_GD00550</name>
</gene>
<proteinExistence type="predicted"/>
<reference evidence="2 3" key="1">
    <citation type="journal article" date="2014" name="Mol. Biol. Evol.">
        <title>Massive expansion of Ubiquitination-related gene families within the Chlamydiae.</title>
        <authorList>
            <person name="Domman D."/>
            <person name="Collingro A."/>
            <person name="Lagkouvardos I."/>
            <person name="Gehre L."/>
            <person name="Weinmaier T."/>
            <person name="Rattei T."/>
            <person name="Subtil A."/>
            <person name="Horn M."/>
        </authorList>
    </citation>
    <scope>NUCLEOTIDE SEQUENCE [LARGE SCALE GENOMIC DNA]</scope>
    <source>
        <strain evidence="2 3">OEW1</strain>
    </source>
</reference>
<dbReference type="SUPFAM" id="SSF55729">
    <property type="entry name" value="Acyl-CoA N-acyltransferases (Nat)"/>
    <property type="match status" value="1"/>
</dbReference>